<dbReference type="EC" id="5.1.3.14" evidence="4"/>
<protein>
    <recommendedName>
        <fullName evidence="4">UDP-N-acetylglucosamine 2-epimerase (non-hydrolyzing)</fullName>
        <ecNumber evidence="4">5.1.3.14</ecNumber>
    </recommendedName>
</protein>
<organism evidence="7 8">
    <name type="scientific">Pseudomonas fluorescens</name>
    <dbReference type="NCBI Taxonomy" id="294"/>
    <lineage>
        <taxon>Bacteria</taxon>
        <taxon>Pseudomonadati</taxon>
        <taxon>Pseudomonadota</taxon>
        <taxon>Gammaproteobacteria</taxon>
        <taxon>Pseudomonadales</taxon>
        <taxon>Pseudomonadaceae</taxon>
        <taxon>Pseudomonas</taxon>
    </lineage>
</organism>
<reference evidence="7 8" key="1">
    <citation type="submission" date="2015-01" db="EMBL/GenBank/DDBJ databases">
        <title>Draft Genome Sequence of the Biocontrol and Plant Growth-Promoting Rhizobacteria (PGPR) Pseudomonas fluorescens UM270.</title>
        <authorList>
            <person name="Hernandez-Salmeron J.E."/>
            <person name="Santoyo G."/>
            <person name="Moreno-Hagelsieb G."/>
            <person name="Hernandez-Leon R."/>
        </authorList>
    </citation>
    <scope>NUCLEOTIDE SEQUENCE [LARGE SCALE GENOMIC DNA]</scope>
    <source>
        <strain evidence="7 8">UM270</strain>
    </source>
</reference>
<evidence type="ECO:0000259" key="6">
    <source>
        <dbReference type="Pfam" id="PF02350"/>
    </source>
</evidence>
<dbReference type="Proteomes" id="UP000032101">
    <property type="component" value="Unassembled WGS sequence"/>
</dbReference>
<dbReference type="InterPro" id="IPR003331">
    <property type="entry name" value="UDP_GlcNAc_Epimerase_2_dom"/>
</dbReference>
<dbReference type="SUPFAM" id="SSF53756">
    <property type="entry name" value="UDP-Glycosyltransferase/glycogen phosphorylase"/>
    <property type="match status" value="1"/>
</dbReference>
<dbReference type="OrthoDB" id="9803238at2"/>
<dbReference type="Pfam" id="PF02350">
    <property type="entry name" value="Epimerase_2"/>
    <property type="match status" value="1"/>
</dbReference>
<proteinExistence type="inferred from homology"/>
<evidence type="ECO:0000256" key="3">
    <source>
        <dbReference type="ARBA" id="ARBA00038209"/>
    </source>
</evidence>
<dbReference type="PANTHER" id="PTHR43174">
    <property type="entry name" value="UDP-N-ACETYLGLUCOSAMINE 2-EPIMERASE"/>
    <property type="match status" value="1"/>
</dbReference>
<dbReference type="PATRIC" id="fig|294.124.peg.4209"/>
<comment type="caution">
    <text evidence="7">The sequence shown here is derived from an EMBL/GenBank/DDBJ whole genome shotgun (WGS) entry which is preliminary data.</text>
</comment>
<keyword evidence="1 5" id="KW-0413">Isomerase</keyword>
<evidence type="ECO:0000313" key="8">
    <source>
        <dbReference type="Proteomes" id="UP000032101"/>
    </source>
</evidence>
<evidence type="ECO:0000256" key="4">
    <source>
        <dbReference type="ARBA" id="ARBA00038858"/>
    </source>
</evidence>
<feature type="non-terminal residue" evidence="7">
    <location>
        <position position="1"/>
    </location>
</feature>
<dbReference type="Gene3D" id="3.40.50.2000">
    <property type="entry name" value="Glycogen Phosphorylase B"/>
    <property type="match status" value="1"/>
</dbReference>
<dbReference type="RefSeq" id="WP_042731611.1">
    <property type="nucleotide sequence ID" value="NZ_JXNZ01000224.1"/>
</dbReference>
<evidence type="ECO:0000256" key="1">
    <source>
        <dbReference type="ARBA" id="ARBA00023235"/>
    </source>
</evidence>
<comment type="catalytic activity">
    <reaction evidence="2">
        <text>UDP-N-acetyl-alpha-D-glucosamine = UDP-N-acetyl-alpha-D-mannosamine</text>
        <dbReference type="Rhea" id="RHEA:17213"/>
        <dbReference type="ChEBI" id="CHEBI:57705"/>
        <dbReference type="ChEBI" id="CHEBI:68623"/>
        <dbReference type="EC" id="5.1.3.14"/>
    </reaction>
</comment>
<dbReference type="GO" id="GO:0008761">
    <property type="term" value="F:UDP-N-acetylglucosamine 2-epimerase activity"/>
    <property type="evidence" value="ECO:0007669"/>
    <property type="project" value="UniProtKB-EC"/>
</dbReference>
<comment type="similarity">
    <text evidence="3 5">Belongs to the UDP-N-acetylglucosamine 2-epimerase family.</text>
</comment>
<dbReference type="InterPro" id="IPR029767">
    <property type="entry name" value="WecB-like"/>
</dbReference>
<accession>A0A0D0P5M0</accession>
<evidence type="ECO:0000256" key="5">
    <source>
        <dbReference type="RuleBase" id="RU003513"/>
    </source>
</evidence>
<dbReference type="EMBL" id="JXNZ01000224">
    <property type="protein sequence ID" value="KIQ57519.1"/>
    <property type="molecule type" value="Genomic_DNA"/>
</dbReference>
<gene>
    <name evidence="7" type="ORF">RL74_20420</name>
</gene>
<dbReference type="AlphaFoldDB" id="A0A0D0P5M0"/>
<feature type="domain" description="UDP-N-acetylglucosamine 2-epimerase" evidence="6">
    <location>
        <begin position="2"/>
        <end position="140"/>
    </location>
</feature>
<dbReference type="PANTHER" id="PTHR43174:SF2">
    <property type="entry name" value="UDP-N-ACETYLGLUCOSAMINE 2-EPIMERASE"/>
    <property type="match status" value="1"/>
</dbReference>
<sequence length="147" mass="15834">CLAERNPDIQILYPVHPNPNVQAVAHQVLGQVPNILLCAPLDYAPFIAAMKRAYLIISDSGGVQEEAPALGKPVLVLREETERPEAVDLGVVKLVGANPQAILEQAQRLLDDPQAYQNMARGISPYGDGQAAGRIVDVLRQHLSPCA</sequence>
<evidence type="ECO:0000256" key="2">
    <source>
        <dbReference type="ARBA" id="ARBA00036080"/>
    </source>
</evidence>
<evidence type="ECO:0000313" key="7">
    <source>
        <dbReference type="EMBL" id="KIQ57519.1"/>
    </source>
</evidence>
<name>A0A0D0P5M0_PSEFL</name>